<evidence type="ECO:0000313" key="2">
    <source>
        <dbReference type="EMBL" id="TDD12068.1"/>
    </source>
</evidence>
<dbReference type="EMBL" id="SMKO01000004">
    <property type="protein sequence ID" value="TDD12068.1"/>
    <property type="molecule type" value="Genomic_DNA"/>
</dbReference>
<name>A0A4R4W0S2_9ACTN</name>
<comment type="caution">
    <text evidence="2">The sequence shown here is derived from an EMBL/GenBank/DDBJ whole genome shotgun (WGS) entry which is preliminary data.</text>
</comment>
<dbReference type="AlphaFoldDB" id="A0A4R4W0S2"/>
<keyword evidence="3" id="KW-1185">Reference proteome</keyword>
<evidence type="ECO:0000313" key="3">
    <source>
        <dbReference type="Proteomes" id="UP000295258"/>
    </source>
</evidence>
<evidence type="ECO:0000256" key="1">
    <source>
        <dbReference type="SAM" id="MobiDB-lite"/>
    </source>
</evidence>
<accession>A0A4R4W0S2</accession>
<sequence length="67" mass="6569">MVSGPSVGLRTRLSFAFALLCVVTAAAVAGGTYVQARTDRPGPAAGRRKVKGRASAAGAAGGHLTSA</sequence>
<reference evidence="2 3" key="1">
    <citation type="submission" date="2019-03" db="EMBL/GenBank/DDBJ databases">
        <title>Draft genome sequences of novel Actinobacteria.</title>
        <authorList>
            <person name="Sahin N."/>
            <person name="Ay H."/>
            <person name="Saygin H."/>
        </authorList>
    </citation>
    <scope>NUCLEOTIDE SEQUENCE [LARGE SCALE GENOMIC DNA]</scope>
    <source>
        <strain evidence="2 3">KC310</strain>
    </source>
</reference>
<feature type="region of interest" description="Disordered" evidence="1">
    <location>
        <begin position="36"/>
        <end position="67"/>
    </location>
</feature>
<organism evidence="2 3">
    <name type="scientific">Nonomuraea deserti</name>
    <dbReference type="NCBI Taxonomy" id="1848322"/>
    <lineage>
        <taxon>Bacteria</taxon>
        <taxon>Bacillati</taxon>
        <taxon>Actinomycetota</taxon>
        <taxon>Actinomycetes</taxon>
        <taxon>Streptosporangiales</taxon>
        <taxon>Streptosporangiaceae</taxon>
        <taxon>Nonomuraea</taxon>
    </lineage>
</organism>
<protein>
    <submittedName>
        <fullName evidence="2">Uncharacterized protein</fullName>
    </submittedName>
</protein>
<proteinExistence type="predicted"/>
<gene>
    <name evidence="2" type="ORF">E1292_02785</name>
</gene>
<dbReference type="Proteomes" id="UP000295258">
    <property type="component" value="Unassembled WGS sequence"/>
</dbReference>